<evidence type="ECO:0000313" key="5">
    <source>
        <dbReference type="EMBL" id="MFC0212280.1"/>
    </source>
</evidence>
<reference evidence="5 6" key="1">
    <citation type="submission" date="2024-09" db="EMBL/GenBank/DDBJ databases">
        <authorList>
            <person name="Sun Q."/>
            <person name="Mori K."/>
        </authorList>
    </citation>
    <scope>NUCLEOTIDE SEQUENCE [LARGE SCALE GENOMIC DNA]</scope>
    <source>
        <strain evidence="5 6">CCM 7759</strain>
    </source>
</reference>
<dbReference type="CDD" id="cd06340">
    <property type="entry name" value="PBP1_ABC_ligand_binding-like"/>
    <property type="match status" value="1"/>
</dbReference>
<evidence type="ECO:0000256" key="1">
    <source>
        <dbReference type="ARBA" id="ARBA00010062"/>
    </source>
</evidence>
<dbReference type="RefSeq" id="WP_377469414.1">
    <property type="nucleotide sequence ID" value="NZ_JBHLWN010000027.1"/>
</dbReference>
<gene>
    <name evidence="5" type="ORF">ACFFK0_07375</name>
</gene>
<dbReference type="Proteomes" id="UP001589776">
    <property type="component" value="Unassembled WGS sequence"/>
</dbReference>
<feature type="domain" description="Leucine-binding protein" evidence="4">
    <location>
        <begin position="45"/>
        <end position="386"/>
    </location>
</feature>
<dbReference type="EMBL" id="JBHLWN010000027">
    <property type="protein sequence ID" value="MFC0212280.1"/>
    <property type="molecule type" value="Genomic_DNA"/>
</dbReference>
<feature type="chain" id="PRO_5045926220" evidence="3">
    <location>
        <begin position="21"/>
        <end position="414"/>
    </location>
</feature>
<organism evidence="5 6">
    <name type="scientific">Paenibacillus chartarius</name>
    <dbReference type="NCBI Taxonomy" id="747481"/>
    <lineage>
        <taxon>Bacteria</taxon>
        <taxon>Bacillati</taxon>
        <taxon>Bacillota</taxon>
        <taxon>Bacilli</taxon>
        <taxon>Bacillales</taxon>
        <taxon>Paenibacillaceae</taxon>
        <taxon>Paenibacillus</taxon>
    </lineage>
</organism>
<dbReference type="InterPro" id="IPR028081">
    <property type="entry name" value="Leu-bd"/>
</dbReference>
<sequence>MKVKKFTVIATVVTLAAALAGCGSNPGSGASPAAGADSTGAKVAEVKIGSIHPISGSSAVEGQQMQDAIQMAVDEVNAGGGIKSLGGAKVTLVTGDNEMKAEKGVSEVQRMVREGVVGILGTYSSGVTLTATQEAEKQKVPFVVTISSVDSITERGFKYTFRLQPPASMMAQDFISQFKDLNAKAGGNLKTAVISHEDSIFGSSIADYIQKHASEAGLEILAKMPHPSSAADLTADVNKMKSLNPDVVIPITYLGDGKLLFQSMKNAGFAPKVTIGVANGAISNSKFITEDTGLNQYLLDVNYSINPKSEKAKTVTAAYAAKYNKGMGPNAAYSYEATKVLIDAIERAGSTDKTKIRDALSTTDYKDHILPQDSIVFDEKGQNKNARSVMNQIVDGKSVVVFPAEYKQVEVTLK</sequence>
<dbReference type="SUPFAM" id="SSF53822">
    <property type="entry name" value="Periplasmic binding protein-like I"/>
    <property type="match status" value="1"/>
</dbReference>
<dbReference type="PANTHER" id="PTHR30483">
    <property type="entry name" value="LEUCINE-SPECIFIC-BINDING PROTEIN"/>
    <property type="match status" value="1"/>
</dbReference>
<dbReference type="PROSITE" id="PS51257">
    <property type="entry name" value="PROKAR_LIPOPROTEIN"/>
    <property type="match status" value="1"/>
</dbReference>
<comment type="similarity">
    <text evidence="1">Belongs to the leucine-binding protein family.</text>
</comment>
<evidence type="ECO:0000259" key="4">
    <source>
        <dbReference type="Pfam" id="PF13458"/>
    </source>
</evidence>
<keyword evidence="2 3" id="KW-0732">Signal</keyword>
<dbReference type="PANTHER" id="PTHR30483:SF37">
    <property type="entry name" value="ABC TRANSPORTER SUBSTRATE-BINDING PROTEIN"/>
    <property type="match status" value="1"/>
</dbReference>
<comment type="caution">
    <text evidence="5">The sequence shown here is derived from an EMBL/GenBank/DDBJ whole genome shotgun (WGS) entry which is preliminary data.</text>
</comment>
<dbReference type="InterPro" id="IPR028082">
    <property type="entry name" value="Peripla_BP_I"/>
</dbReference>
<proteinExistence type="inferred from homology"/>
<dbReference type="Gene3D" id="3.40.50.2300">
    <property type="match status" value="2"/>
</dbReference>
<evidence type="ECO:0000256" key="3">
    <source>
        <dbReference type="SAM" id="SignalP"/>
    </source>
</evidence>
<name>A0ABV6DI27_9BACL</name>
<accession>A0ABV6DI27</accession>
<dbReference type="Pfam" id="PF13458">
    <property type="entry name" value="Peripla_BP_6"/>
    <property type="match status" value="1"/>
</dbReference>
<evidence type="ECO:0000313" key="6">
    <source>
        <dbReference type="Proteomes" id="UP001589776"/>
    </source>
</evidence>
<protein>
    <submittedName>
        <fullName evidence="5">ABC transporter substrate-binding protein</fullName>
    </submittedName>
</protein>
<dbReference type="InterPro" id="IPR051010">
    <property type="entry name" value="BCAA_transport"/>
</dbReference>
<evidence type="ECO:0000256" key="2">
    <source>
        <dbReference type="ARBA" id="ARBA00022729"/>
    </source>
</evidence>
<keyword evidence="6" id="KW-1185">Reference proteome</keyword>
<feature type="signal peptide" evidence="3">
    <location>
        <begin position="1"/>
        <end position="20"/>
    </location>
</feature>